<evidence type="ECO:0000259" key="2">
    <source>
        <dbReference type="Pfam" id="PF14111"/>
    </source>
</evidence>
<dbReference type="AlphaFoldDB" id="A0AAW2IVD0"/>
<feature type="region of interest" description="Disordered" evidence="1">
    <location>
        <begin position="93"/>
        <end position="116"/>
    </location>
</feature>
<name>A0AAW2IVD0_SESRA</name>
<dbReference type="Pfam" id="PF14111">
    <property type="entry name" value="DUF4283"/>
    <property type="match status" value="1"/>
</dbReference>
<feature type="region of interest" description="Disordered" evidence="1">
    <location>
        <begin position="1"/>
        <end position="29"/>
    </location>
</feature>
<reference evidence="3" key="2">
    <citation type="journal article" date="2024" name="Plant">
        <title>Genomic evolution and insights into agronomic trait innovations of Sesamum species.</title>
        <authorList>
            <person name="Miao H."/>
            <person name="Wang L."/>
            <person name="Qu L."/>
            <person name="Liu H."/>
            <person name="Sun Y."/>
            <person name="Le M."/>
            <person name="Wang Q."/>
            <person name="Wei S."/>
            <person name="Zheng Y."/>
            <person name="Lin W."/>
            <person name="Duan Y."/>
            <person name="Cao H."/>
            <person name="Xiong S."/>
            <person name="Wang X."/>
            <person name="Wei L."/>
            <person name="Li C."/>
            <person name="Ma Q."/>
            <person name="Ju M."/>
            <person name="Zhao R."/>
            <person name="Li G."/>
            <person name="Mu C."/>
            <person name="Tian Q."/>
            <person name="Mei H."/>
            <person name="Zhang T."/>
            <person name="Gao T."/>
            <person name="Zhang H."/>
        </authorList>
    </citation>
    <scope>NUCLEOTIDE SEQUENCE</scope>
    <source>
        <strain evidence="3">G02</strain>
    </source>
</reference>
<dbReference type="PANTHER" id="PTHR31286:SF99">
    <property type="entry name" value="DUF4283 DOMAIN-CONTAINING PROTEIN"/>
    <property type="match status" value="1"/>
</dbReference>
<feature type="region of interest" description="Disordered" evidence="1">
    <location>
        <begin position="474"/>
        <end position="536"/>
    </location>
</feature>
<dbReference type="InterPro" id="IPR025558">
    <property type="entry name" value="DUF4283"/>
</dbReference>
<feature type="compositionally biased region" description="Polar residues" evidence="1">
    <location>
        <begin position="1"/>
        <end position="21"/>
    </location>
</feature>
<evidence type="ECO:0000313" key="3">
    <source>
        <dbReference type="EMBL" id="KAL0285473.1"/>
    </source>
</evidence>
<dbReference type="InterPro" id="IPR040256">
    <property type="entry name" value="At4g02000-like"/>
</dbReference>
<feature type="domain" description="DUF4283" evidence="2">
    <location>
        <begin position="316"/>
        <end position="394"/>
    </location>
</feature>
<comment type="caution">
    <text evidence="3">The sequence shown here is derived from an EMBL/GenBank/DDBJ whole genome shotgun (WGS) entry which is preliminary data.</text>
</comment>
<organism evidence="3">
    <name type="scientific">Sesamum radiatum</name>
    <name type="common">Black benniseed</name>
    <dbReference type="NCBI Taxonomy" id="300843"/>
    <lineage>
        <taxon>Eukaryota</taxon>
        <taxon>Viridiplantae</taxon>
        <taxon>Streptophyta</taxon>
        <taxon>Embryophyta</taxon>
        <taxon>Tracheophyta</taxon>
        <taxon>Spermatophyta</taxon>
        <taxon>Magnoliopsida</taxon>
        <taxon>eudicotyledons</taxon>
        <taxon>Gunneridae</taxon>
        <taxon>Pentapetalae</taxon>
        <taxon>asterids</taxon>
        <taxon>lamiids</taxon>
        <taxon>Lamiales</taxon>
        <taxon>Pedaliaceae</taxon>
        <taxon>Sesamum</taxon>
    </lineage>
</organism>
<proteinExistence type="predicted"/>
<sequence length="577" mass="60822">MLSSLTHTTPQTHTIAENPSSAEGEDDASGAVLPAVASEHNNLPPTTDLQPTDFNLGEFLALANRVVDIGDVEAMAALEALKSRWVEKFGDGGTSTPDLGLKPVATRRPTPFPQPVRAPRRALRTLLPAGELAIPAPLLLTQNAGAAQTGDGAGEVESDVGPTSGATVERGPAVDSLTGKEVAKGKGVIGIGTAGDGMTPASPAVIGGSTVGASAIIGGPTPAAPAVITVPAADTHIQQQVSRPPAATAPVAAPVVAKDSAIYVGNVPLTSNSFSVDTITAAFHNSSRKTLSYVPPMVQNGETIVRPSLDTIRTGAQRWATTAVGYFLGKRPYFHHVNEFARSVWPMVREVKATANGFFFFEFKTLAAMEEVIEGGPWLFNGQAIVLQKWEPGMVLRKLQHTQVPVWIKLRHLPVELWTSEGLSIVASGVGKPLYPDAITRACTRLDFARVCVMLDISAKLLKHIVIMVPKEDGRTAPRRSQNATGLSICPETDGTATAPSHDVRKPQPPRPVAREPRPERMHGDATSGDVAAASVHREDTAKAIVLYNAFDSLMELDSDDAAMQGPNSSPSAQPDD</sequence>
<dbReference type="PANTHER" id="PTHR31286">
    <property type="entry name" value="GLYCINE-RICH CELL WALL STRUCTURAL PROTEIN 1.8-LIKE"/>
    <property type="match status" value="1"/>
</dbReference>
<feature type="compositionally biased region" description="Basic and acidic residues" evidence="1">
    <location>
        <begin position="513"/>
        <end position="524"/>
    </location>
</feature>
<protein>
    <recommendedName>
        <fullName evidence="2">DUF4283 domain-containing protein</fullName>
    </recommendedName>
</protein>
<dbReference type="EMBL" id="JACGWJ010001037">
    <property type="protein sequence ID" value="KAL0285473.1"/>
    <property type="molecule type" value="Genomic_DNA"/>
</dbReference>
<feature type="region of interest" description="Disordered" evidence="1">
    <location>
        <begin position="145"/>
        <end position="171"/>
    </location>
</feature>
<evidence type="ECO:0000256" key="1">
    <source>
        <dbReference type="SAM" id="MobiDB-lite"/>
    </source>
</evidence>
<gene>
    <name evidence="3" type="ORF">Sradi_7173700</name>
</gene>
<reference evidence="3" key="1">
    <citation type="submission" date="2020-06" db="EMBL/GenBank/DDBJ databases">
        <authorList>
            <person name="Li T."/>
            <person name="Hu X."/>
            <person name="Zhang T."/>
            <person name="Song X."/>
            <person name="Zhang H."/>
            <person name="Dai N."/>
            <person name="Sheng W."/>
            <person name="Hou X."/>
            <person name="Wei L."/>
        </authorList>
    </citation>
    <scope>NUCLEOTIDE SEQUENCE</scope>
    <source>
        <strain evidence="3">G02</strain>
        <tissue evidence="3">Leaf</tissue>
    </source>
</reference>
<accession>A0AAW2IVD0</accession>